<proteinExistence type="predicted"/>
<comment type="caution">
    <text evidence="1">The sequence shown here is derived from an EMBL/GenBank/DDBJ whole genome shotgun (WGS) entry which is preliminary data.</text>
</comment>
<dbReference type="EMBL" id="JAUNZN010000006">
    <property type="protein sequence ID" value="KAK4819917.1"/>
    <property type="molecule type" value="Genomic_DNA"/>
</dbReference>
<dbReference type="Proteomes" id="UP001333110">
    <property type="component" value="Unassembled WGS sequence"/>
</dbReference>
<evidence type="ECO:0000313" key="2">
    <source>
        <dbReference type="Proteomes" id="UP001333110"/>
    </source>
</evidence>
<reference evidence="1 2" key="1">
    <citation type="journal article" date="2023" name="J. Hered.">
        <title>Chromosome-level genome of the wood stork (Mycteria americana) provides insight into avian chromosome evolution.</title>
        <authorList>
            <person name="Flamio R. Jr."/>
            <person name="Ramstad K.M."/>
        </authorList>
    </citation>
    <scope>NUCLEOTIDE SEQUENCE [LARGE SCALE GENOMIC DNA]</scope>
    <source>
        <strain evidence="1">JAX WOST 10</strain>
    </source>
</reference>
<name>A0AAN7RWQ0_MYCAM</name>
<protein>
    <submittedName>
        <fullName evidence="1">Uncharacterized protein</fullName>
    </submittedName>
</protein>
<accession>A0AAN7RWQ0</accession>
<dbReference type="AlphaFoldDB" id="A0AAN7RWQ0"/>
<evidence type="ECO:0000313" key="1">
    <source>
        <dbReference type="EMBL" id="KAK4819917.1"/>
    </source>
</evidence>
<organism evidence="1 2">
    <name type="scientific">Mycteria americana</name>
    <name type="common">Wood stork</name>
    <dbReference type="NCBI Taxonomy" id="33587"/>
    <lineage>
        <taxon>Eukaryota</taxon>
        <taxon>Metazoa</taxon>
        <taxon>Chordata</taxon>
        <taxon>Craniata</taxon>
        <taxon>Vertebrata</taxon>
        <taxon>Euteleostomi</taxon>
        <taxon>Archelosauria</taxon>
        <taxon>Archosauria</taxon>
        <taxon>Dinosauria</taxon>
        <taxon>Saurischia</taxon>
        <taxon>Theropoda</taxon>
        <taxon>Coelurosauria</taxon>
        <taxon>Aves</taxon>
        <taxon>Neognathae</taxon>
        <taxon>Neoaves</taxon>
        <taxon>Aequornithes</taxon>
        <taxon>Ciconiiformes</taxon>
        <taxon>Ciconiidae</taxon>
        <taxon>Mycteria</taxon>
    </lineage>
</organism>
<keyword evidence="2" id="KW-1185">Reference proteome</keyword>
<sequence length="147" mass="17289">MAKAANSILGCIRTSVTRRMREVILLLYLAMVRHIWIRDRHGHTKMFKELERISYEERLIQLGLFRVEKRRLRGDLINVYKYLMLETREDRARFFSVVPSDRTRGNGHKWKFRKFHLNEKALFNGKGGQTLKQVAQKGCGVSVLGDI</sequence>
<gene>
    <name evidence="1" type="ORF">QYF61_014652</name>
</gene>